<reference evidence="1 2" key="1">
    <citation type="submission" date="2023-10" db="EMBL/GenBank/DDBJ databases">
        <title>Genome-Wide Identification Analysis in wild type Solanum Pinnatisectum Reveals Some Genes Defensing Phytophthora Infestans.</title>
        <authorList>
            <person name="Sun C."/>
        </authorList>
    </citation>
    <scope>NUCLEOTIDE SEQUENCE [LARGE SCALE GENOMIC DNA]</scope>
    <source>
        <strain evidence="1">LQN</strain>
        <tissue evidence="1">Leaf</tissue>
    </source>
</reference>
<dbReference type="AlphaFoldDB" id="A0AAV9LRH7"/>
<evidence type="ECO:0000313" key="1">
    <source>
        <dbReference type="EMBL" id="KAK4727129.1"/>
    </source>
</evidence>
<evidence type="ECO:0000313" key="2">
    <source>
        <dbReference type="Proteomes" id="UP001311915"/>
    </source>
</evidence>
<sequence>MATDPKTPDSSSRVTVTNTPNITSHSGEVLVCINLHSLLIGYNLIGYINGSVQVSDDETNFQTRQDKLVLHAILASVSEAIDNMGNQRSHKPRVIYQFCEKPGHVAKKYYKAKDILLGTPILLSLLQQLNDG</sequence>
<organism evidence="1 2">
    <name type="scientific">Solanum pinnatisectum</name>
    <name type="common">tansyleaf nightshade</name>
    <dbReference type="NCBI Taxonomy" id="50273"/>
    <lineage>
        <taxon>Eukaryota</taxon>
        <taxon>Viridiplantae</taxon>
        <taxon>Streptophyta</taxon>
        <taxon>Embryophyta</taxon>
        <taxon>Tracheophyta</taxon>
        <taxon>Spermatophyta</taxon>
        <taxon>Magnoliopsida</taxon>
        <taxon>eudicotyledons</taxon>
        <taxon>Gunneridae</taxon>
        <taxon>Pentapetalae</taxon>
        <taxon>asterids</taxon>
        <taxon>lamiids</taxon>
        <taxon>Solanales</taxon>
        <taxon>Solanaceae</taxon>
        <taxon>Solanoideae</taxon>
        <taxon>Solaneae</taxon>
        <taxon>Solanum</taxon>
    </lineage>
</organism>
<dbReference type="EMBL" id="JAWPEI010000005">
    <property type="protein sequence ID" value="KAK4727129.1"/>
    <property type="molecule type" value="Genomic_DNA"/>
</dbReference>
<name>A0AAV9LRH7_9SOLN</name>
<dbReference type="Proteomes" id="UP001311915">
    <property type="component" value="Unassembled WGS sequence"/>
</dbReference>
<comment type="caution">
    <text evidence="1">The sequence shown here is derived from an EMBL/GenBank/DDBJ whole genome shotgun (WGS) entry which is preliminary data.</text>
</comment>
<proteinExistence type="predicted"/>
<protein>
    <submittedName>
        <fullName evidence="1">Uncharacterized protein</fullName>
    </submittedName>
</protein>
<gene>
    <name evidence="1" type="ORF">R3W88_032046</name>
</gene>
<accession>A0AAV9LRH7</accession>
<keyword evidence="2" id="KW-1185">Reference proteome</keyword>